<dbReference type="Proteomes" id="UP000317909">
    <property type="component" value="Chromosome"/>
</dbReference>
<name>A0A517TWV4_9BACT</name>
<evidence type="ECO:0000313" key="3">
    <source>
        <dbReference type="EMBL" id="QDT72853.1"/>
    </source>
</evidence>
<evidence type="ECO:0008006" key="5">
    <source>
        <dbReference type="Google" id="ProtNLM"/>
    </source>
</evidence>
<feature type="transmembrane region" description="Helical" evidence="2">
    <location>
        <begin position="208"/>
        <end position="227"/>
    </location>
</feature>
<gene>
    <name evidence="3" type="ORF">I41_20380</name>
</gene>
<dbReference type="KEGG" id="llh:I41_20380"/>
<feature type="transmembrane region" description="Helical" evidence="2">
    <location>
        <begin position="440"/>
        <end position="457"/>
    </location>
</feature>
<keyword evidence="2" id="KW-1133">Transmembrane helix</keyword>
<feature type="coiled-coil region" evidence="1">
    <location>
        <begin position="38"/>
        <end position="86"/>
    </location>
</feature>
<proteinExistence type="predicted"/>
<keyword evidence="1" id="KW-0175">Coiled coil</keyword>
<keyword evidence="2" id="KW-0812">Transmembrane</keyword>
<feature type="transmembrane region" description="Helical" evidence="2">
    <location>
        <begin position="406"/>
        <end position="425"/>
    </location>
</feature>
<feature type="transmembrane region" description="Helical" evidence="2">
    <location>
        <begin position="176"/>
        <end position="196"/>
    </location>
</feature>
<dbReference type="EMBL" id="CP036339">
    <property type="protein sequence ID" value="QDT72853.1"/>
    <property type="molecule type" value="Genomic_DNA"/>
</dbReference>
<organism evidence="3 4">
    <name type="scientific">Lacipirellula limnantheis</name>
    <dbReference type="NCBI Taxonomy" id="2528024"/>
    <lineage>
        <taxon>Bacteria</taxon>
        <taxon>Pseudomonadati</taxon>
        <taxon>Planctomycetota</taxon>
        <taxon>Planctomycetia</taxon>
        <taxon>Pirellulales</taxon>
        <taxon>Lacipirellulaceae</taxon>
        <taxon>Lacipirellula</taxon>
    </lineage>
</organism>
<feature type="transmembrane region" description="Helical" evidence="2">
    <location>
        <begin position="255"/>
        <end position="288"/>
    </location>
</feature>
<evidence type="ECO:0000256" key="2">
    <source>
        <dbReference type="SAM" id="Phobius"/>
    </source>
</evidence>
<evidence type="ECO:0000256" key="1">
    <source>
        <dbReference type="SAM" id="Coils"/>
    </source>
</evidence>
<reference evidence="3 4" key="1">
    <citation type="submission" date="2019-02" db="EMBL/GenBank/DDBJ databases">
        <title>Deep-cultivation of Planctomycetes and their phenomic and genomic characterization uncovers novel biology.</title>
        <authorList>
            <person name="Wiegand S."/>
            <person name="Jogler M."/>
            <person name="Boedeker C."/>
            <person name="Pinto D."/>
            <person name="Vollmers J."/>
            <person name="Rivas-Marin E."/>
            <person name="Kohn T."/>
            <person name="Peeters S.H."/>
            <person name="Heuer A."/>
            <person name="Rast P."/>
            <person name="Oberbeckmann S."/>
            <person name="Bunk B."/>
            <person name="Jeske O."/>
            <person name="Meyerdierks A."/>
            <person name="Storesund J.E."/>
            <person name="Kallscheuer N."/>
            <person name="Luecker S."/>
            <person name="Lage O.M."/>
            <person name="Pohl T."/>
            <person name="Merkel B.J."/>
            <person name="Hornburger P."/>
            <person name="Mueller R.-W."/>
            <person name="Bruemmer F."/>
            <person name="Labrenz M."/>
            <person name="Spormann A.M."/>
            <person name="Op den Camp H."/>
            <person name="Overmann J."/>
            <person name="Amann R."/>
            <person name="Jetten M.S.M."/>
            <person name="Mascher T."/>
            <person name="Medema M.H."/>
            <person name="Devos D.P."/>
            <person name="Kaster A.-K."/>
            <person name="Ovreas L."/>
            <person name="Rohde M."/>
            <person name="Galperin M.Y."/>
            <person name="Jogler C."/>
        </authorList>
    </citation>
    <scope>NUCLEOTIDE SEQUENCE [LARGE SCALE GENOMIC DNA]</scope>
    <source>
        <strain evidence="3 4">I41</strain>
    </source>
</reference>
<feature type="transmembrane region" description="Helical" evidence="2">
    <location>
        <begin position="14"/>
        <end position="34"/>
    </location>
</feature>
<feature type="transmembrane region" description="Helical" evidence="2">
    <location>
        <begin position="295"/>
        <end position="316"/>
    </location>
</feature>
<keyword evidence="2" id="KW-0472">Membrane</keyword>
<evidence type="ECO:0000313" key="4">
    <source>
        <dbReference type="Proteomes" id="UP000317909"/>
    </source>
</evidence>
<protein>
    <recommendedName>
        <fullName evidence="5">Glycosyltransferase RgtA/B/C/D-like domain-containing protein</fullName>
    </recommendedName>
</protein>
<dbReference type="OrthoDB" id="251120at2"/>
<dbReference type="RefSeq" id="WP_145432376.1">
    <property type="nucleotide sequence ID" value="NZ_CP036339.1"/>
</dbReference>
<keyword evidence="4" id="KW-1185">Reference proteome</keyword>
<feature type="transmembrane region" description="Helical" evidence="2">
    <location>
        <begin position="368"/>
        <end position="394"/>
    </location>
</feature>
<sequence length="508" mass="57034">MSEVVADPTRRLRLGVYALLIALAAGNMSGRLLAVNAVNRQELETSRISQRVAAAEKEFRAEGISEDKLQAKLLAAKQLIEREERRQRPFLSGNDRSRWLAIRALVESGSFEIDAFMDSNVWNTIDMVKHRGRDGQMHLYSSKPPLLIVLLAGEYWAINKTTGWTLADNPYEVGRLMLFTVQVLPTLLMLAIIASLAERFGRTDWGRIFVVAAAAFGTMLTAFVVVLNNHTIAAASTAVATYALVQIWFDDSRRWRWFALAGLAGAFTAANELPALAFFALLAAALLWKNWRQTLAGFAPCALIVLAAAFGTNYWAHGSWQPPYAHRSATDPEDNWYHYSYTLGGKERQSYWLDPQGIDKGEPSRLDYAFHCFVGHHGIFSLTPMWLMSVWGAWRWLRGGTTSERQLAAGIALLTVTVLTFYIGLRPQIDRNYGGMTSGLRWLFWLAPLWLVVMLPAADRAARSRQGMAVALVMLSFSVLSASYPTWNPWTQPWIYNWLQSCGWRGFG</sequence>
<accession>A0A517TWV4</accession>
<dbReference type="AlphaFoldDB" id="A0A517TWV4"/>
<feature type="transmembrane region" description="Helical" evidence="2">
    <location>
        <begin position="469"/>
        <end position="487"/>
    </location>
</feature>